<evidence type="ECO:0000313" key="2">
    <source>
        <dbReference type="EMBL" id="KAL2052526.1"/>
    </source>
</evidence>
<dbReference type="PANTHER" id="PTHR46830">
    <property type="entry name" value="TRANSFERASE, PUTATIVE-RELATED"/>
    <property type="match status" value="1"/>
</dbReference>
<evidence type="ECO:0000256" key="1">
    <source>
        <dbReference type="ARBA" id="ARBA00009003"/>
    </source>
</evidence>
<dbReference type="EMBL" id="JBHFEH010000026">
    <property type="protein sequence ID" value="KAL2052526.1"/>
    <property type="molecule type" value="Genomic_DNA"/>
</dbReference>
<dbReference type="InterPro" id="IPR007577">
    <property type="entry name" value="GlycoTrfase_DXD_sugar-bd_CS"/>
</dbReference>
<dbReference type="Pfam" id="PF04488">
    <property type="entry name" value="Gly_transf_sug"/>
    <property type="match status" value="1"/>
</dbReference>
<keyword evidence="3" id="KW-1185">Reference proteome</keyword>
<evidence type="ECO:0000313" key="3">
    <source>
        <dbReference type="Proteomes" id="UP001590951"/>
    </source>
</evidence>
<dbReference type="Proteomes" id="UP001590951">
    <property type="component" value="Unassembled WGS sequence"/>
</dbReference>
<dbReference type="SUPFAM" id="SSF53448">
    <property type="entry name" value="Nucleotide-diphospho-sugar transferases"/>
    <property type="match status" value="1"/>
</dbReference>
<dbReference type="InterPro" id="IPR029044">
    <property type="entry name" value="Nucleotide-diphossugar_trans"/>
</dbReference>
<accession>A0ABR4B3R7</accession>
<name>A0ABR4B3R7_9LECA</name>
<dbReference type="Gene3D" id="3.90.550.20">
    <property type="match status" value="1"/>
</dbReference>
<gene>
    <name evidence="2" type="ORF">ABVK25_007086</name>
</gene>
<reference evidence="2 3" key="1">
    <citation type="submission" date="2024-09" db="EMBL/GenBank/DDBJ databases">
        <title>Rethinking Asexuality: The Enigmatic Case of Functional Sexual Genes in Lepraria (Stereocaulaceae).</title>
        <authorList>
            <person name="Doellman M."/>
            <person name="Sun Y."/>
            <person name="Barcenas-Pena A."/>
            <person name="Lumbsch H.T."/>
            <person name="Grewe F."/>
        </authorList>
    </citation>
    <scope>NUCLEOTIDE SEQUENCE [LARGE SCALE GENOMIC DNA]</scope>
    <source>
        <strain evidence="2 3">Grewe 0041</strain>
    </source>
</reference>
<protein>
    <submittedName>
        <fullName evidence="2">Uncharacterized protein</fullName>
    </submittedName>
</protein>
<comment type="caution">
    <text evidence="2">The sequence shown here is derived from an EMBL/GenBank/DDBJ whole genome shotgun (WGS) entry which is preliminary data.</text>
</comment>
<sequence length="188" mass="21335">MQYYTFSRLALDDTVKEIAAIPNTVYFVHLVDSDHASAFDFSFHQFIAIYSAHFRLQPETIYIHTNVEDHVAKEILENTTNPYTLAINKLPKVKFNYHAAPNKNLSGIDIALLPHRSDFVRTAVPEKVGGTYLDDDVYVLRDLRALSRLGFENIIGEQKYGKICNAVIMATPQNNDDASIPDPARCRF</sequence>
<proteinExistence type="inferred from homology"/>
<organism evidence="2 3">
    <name type="scientific">Lepraria finkii</name>
    <dbReference type="NCBI Taxonomy" id="1340010"/>
    <lineage>
        <taxon>Eukaryota</taxon>
        <taxon>Fungi</taxon>
        <taxon>Dikarya</taxon>
        <taxon>Ascomycota</taxon>
        <taxon>Pezizomycotina</taxon>
        <taxon>Lecanoromycetes</taxon>
        <taxon>OSLEUM clade</taxon>
        <taxon>Lecanoromycetidae</taxon>
        <taxon>Lecanorales</taxon>
        <taxon>Lecanorineae</taxon>
        <taxon>Stereocaulaceae</taxon>
        <taxon>Lepraria</taxon>
    </lineage>
</organism>
<comment type="similarity">
    <text evidence="1">Belongs to the glycosyltransferase 32 family.</text>
</comment>
<dbReference type="PANTHER" id="PTHR46830:SF2">
    <property type="entry name" value="ALPHA-1,4-N-ACETYLGLUCOSAMINYLTRANSFERASE"/>
    <property type="match status" value="1"/>
</dbReference>